<dbReference type="GO" id="GO:0005886">
    <property type="term" value="C:plasma membrane"/>
    <property type="evidence" value="ECO:0007669"/>
    <property type="project" value="UniProtKB-SubCell"/>
</dbReference>
<sequence length="667" mass="70917">MVRRRDKPDLRTRGLIRVGLLLSAAIAVAVVTLTVLLAGDVHAPLGDQDPGLVTSLGATLLRLSARLASAVCLGALVFAAFCTPAAPTGGVTADGYAALRTAARAAVCWAVSAALLVPFSAADLAGRPVTMLADPEILWGLVDALEEPTAWLVVLVCAVVVAVGTRWTLSWRPVVGLTAIAAFGVLVPVVVGHAAVGAWHDVATNAMLWHALAAAVWLGTLVALLLHVRRGGTDQEPAIRRYHRLSLGCLVVLGGSGVISGLIGARPEGLLTTGYGLLVVGKALILIGLVAITVVLRRRWRGRLSSDDRRPVAPLLLVEVLVLGLAAGVSVASSRLVLPAFLLDPASIMETLIGYELLSAPDLAGMVLGWRLNLVVGVGALAGSVLYLLGVRRLHRRGDRWPLGRTAAWIGGCLVVLVATSSGLGRFAPGAFSVHMATHMTLNMLAPVLLVLGGPITLALRALPTAGEGRPPGPREWLVALSHSRAARLLLHPVTASVVFIGSLFGLYFTGLFDAAMPEHWAHQLMTVHFLVSGYVFYWLVIGVDRPPRPLPHLARLGMLFAAMPFHAFFGVLLMSRPTLIGEMYYRRLDVPWVPDLLADQRLGGGIAWVAGEVPMVIVLIALLIQWSRQDDRDSRRHDRRDGAERGADGELDSYNAMLAALADRRD</sequence>
<dbReference type="KEGG" id="ahg:AHOG_15395"/>
<keyword evidence="5" id="KW-0472">Membrane</keyword>
<keyword evidence="3" id="KW-0812">Transmembrane</keyword>
<comment type="subcellular location">
    <subcellularLocation>
        <location evidence="1">Cell membrane</location>
        <topology evidence="1">Multi-pass membrane protein</topology>
    </subcellularLocation>
</comment>
<evidence type="ECO:0000313" key="7">
    <source>
        <dbReference type="Proteomes" id="UP000204221"/>
    </source>
</evidence>
<dbReference type="InterPro" id="IPR008457">
    <property type="entry name" value="Cu-R_CopD_dom"/>
</dbReference>
<name>A0A221W4C6_9PSEU</name>
<evidence type="ECO:0000256" key="4">
    <source>
        <dbReference type="ARBA" id="ARBA00022989"/>
    </source>
</evidence>
<dbReference type="EMBL" id="CP022521">
    <property type="protein sequence ID" value="ASO20705.1"/>
    <property type="molecule type" value="Genomic_DNA"/>
</dbReference>
<evidence type="ECO:0000256" key="3">
    <source>
        <dbReference type="ARBA" id="ARBA00022692"/>
    </source>
</evidence>
<gene>
    <name evidence="6" type="ORF">AHOG_15395</name>
</gene>
<protein>
    <submittedName>
        <fullName evidence="6">Cytochrome c oxidase caa3 assembly factor (Caa3_CtaG)</fullName>
    </submittedName>
</protein>
<keyword evidence="2" id="KW-1003">Cell membrane</keyword>
<dbReference type="AlphaFoldDB" id="A0A221W4C6"/>
<dbReference type="GO" id="GO:0006825">
    <property type="term" value="P:copper ion transport"/>
    <property type="evidence" value="ECO:0007669"/>
    <property type="project" value="InterPro"/>
</dbReference>
<dbReference type="PANTHER" id="PTHR34820">
    <property type="entry name" value="INNER MEMBRANE PROTEIN YEBZ"/>
    <property type="match status" value="1"/>
</dbReference>
<dbReference type="RefSeq" id="WP_093941993.1">
    <property type="nucleotide sequence ID" value="NZ_CP022521.1"/>
</dbReference>
<dbReference type="InterPro" id="IPR019108">
    <property type="entry name" value="Caa3_assmbl_CtaG-rel"/>
</dbReference>
<dbReference type="PANTHER" id="PTHR34820:SF4">
    <property type="entry name" value="INNER MEMBRANE PROTEIN YEBZ"/>
    <property type="match status" value="1"/>
</dbReference>
<dbReference type="Pfam" id="PF09678">
    <property type="entry name" value="Caa3_CtaG"/>
    <property type="match status" value="1"/>
</dbReference>
<dbReference type="InterPro" id="IPR032694">
    <property type="entry name" value="CopC/D"/>
</dbReference>
<dbReference type="Pfam" id="PF05425">
    <property type="entry name" value="CopD"/>
    <property type="match status" value="1"/>
</dbReference>
<evidence type="ECO:0000256" key="2">
    <source>
        <dbReference type="ARBA" id="ARBA00022475"/>
    </source>
</evidence>
<organism evidence="6 7">
    <name type="scientific">Actinoalloteichus hoggarensis</name>
    <dbReference type="NCBI Taxonomy" id="1470176"/>
    <lineage>
        <taxon>Bacteria</taxon>
        <taxon>Bacillati</taxon>
        <taxon>Actinomycetota</taxon>
        <taxon>Actinomycetes</taxon>
        <taxon>Pseudonocardiales</taxon>
        <taxon>Pseudonocardiaceae</taxon>
        <taxon>Actinoalloteichus</taxon>
    </lineage>
</organism>
<evidence type="ECO:0000256" key="5">
    <source>
        <dbReference type="ARBA" id="ARBA00023136"/>
    </source>
</evidence>
<reference evidence="6 7" key="1">
    <citation type="submission" date="2017-07" db="EMBL/GenBank/DDBJ databases">
        <title>Complete genome sequence of Actinoalloteichus hoggarensis DSM 45943, type strain of Actinoalloteichus hoggarensis.</title>
        <authorList>
            <person name="Ruckert C."/>
            <person name="Nouioui I."/>
            <person name="Willmese J."/>
            <person name="van Wezel G."/>
            <person name="Klenk H.-P."/>
            <person name="Kalinowski J."/>
            <person name="Zotchev S.B."/>
        </authorList>
    </citation>
    <scope>NUCLEOTIDE SEQUENCE [LARGE SCALE GENOMIC DNA]</scope>
    <source>
        <strain evidence="6 7">DSM 45943</strain>
    </source>
</reference>
<dbReference type="Proteomes" id="UP000204221">
    <property type="component" value="Chromosome"/>
</dbReference>
<dbReference type="OrthoDB" id="5241646at2"/>
<accession>A0A221W4C6</accession>
<proteinExistence type="predicted"/>
<evidence type="ECO:0000313" key="6">
    <source>
        <dbReference type="EMBL" id="ASO20705.1"/>
    </source>
</evidence>
<keyword evidence="4" id="KW-1133">Transmembrane helix</keyword>
<keyword evidence="7" id="KW-1185">Reference proteome</keyword>
<evidence type="ECO:0000256" key="1">
    <source>
        <dbReference type="ARBA" id="ARBA00004651"/>
    </source>
</evidence>